<evidence type="ECO:0000313" key="1">
    <source>
        <dbReference type="EMBL" id="CAJ2635347.1"/>
    </source>
</evidence>
<reference evidence="1" key="1">
    <citation type="submission" date="2023-10" db="EMBL/GenBank/DDBJ databases">
        <authorList>
            <person name="Rodriguez Cubillos JULIANA M."/>
            <person name="De Vega J."/>
        </authorList>
    </citation>
    <scope>NUCLEOTIDE SEQUENCE</scope>
</reference>
<evidence type="ECO:0000313" key="2">
    <source>
        <dbReference type="Proteomes" id="UP001177021"/>
    </source>
</evidence>
<keyword evidence="2" id="KW-1185">Reference proteome</keyword>
<accession>A0ACB0IT13</accession>
<comment type="caution">
    <text evidence="1">The sequence shown here is derived from an EMBL/GenBank/DDBJ whole genome shotgun (WGS) entry which is preliminary data.</text>
</comment>
<gene>
    <name evidence="1" type="ORF">MILVUS5_LOCUS6051</name>
</gene>
<dbReference type="Proteomes" id="UP001177021">
    <property type="component" value="Unassembled WGS sequence"/>
</dbReference>
<protein>
    <submittedName>
        <fullName evidence="1">Uncharacterized protein</fullName>
    </submittedName>
</protein>
<dbReference type="EMBL" id="CASHSV030000002">
    <property type="protein sequence ID" value="CAJ2635347.1"/>
    <property type="molecule type" value="Genomic_DNA"/>
</dbReference>
<organism evidence="1 2">
    <name type="scientific">Trifolium pratense</name>
    <name type="common">Red clover</name>
    <dbReference type="NCBI Taxonomy" id="57577"/>
    <lineage>
        <taxon>Eukaryota</taxon>
        <taxon>Viridiplantae</taxon>
        <taxon>Streptophyta</taxon>
        <taxon>Embryophyta</taxon>
        <taxon>Tracheophyta</taxon>
        <taxon>Spermatophyta</taxon>
        <taxon>Magnoliopsida</taxon>
        <taxon>eudicotyledons</taxon>
        <taxon>Gunneridae</taxon>
        <taxon>Pentapetalae</taxon>
        <taxon>rosids</taxon>
        <taxon>fabids</taxon>
        <taxon>Fabales</taxon>
        <taxon>Fabaceae</taxon>
        <taxon>Papilionoideae</taxon>
        <taxon>50 kb inversion clade</taxon>
        <taxon>NPAAA clade</taxon>
        <taxon>Hologalegina</taxon>
        <taxon>IRL clade</taxon>
        <taxon>Trifolieae</taxon>
        <taxon>Trifolium</taxon>
    </lineage>
</organism>
<name>A0ACB0IT13_TRIPR</name>
<proteinExistence type="predicted"/>
<sequence>MIGRSLYDFIVKGSFLPLKLRRPLIMQYEISDEFLKFFDQNKTTELRQEAERSTPQAARIILKWHLNLVYSKLFKLCHPLPYVALYTQSSLWESFLHTHCYVFHAASYRSKIMIMFNYLKCVDMLDYLKLSLIMC</sequence>